<dbReference type="EMBL" id="BMAW01123263">
    <property type="protein sequence ID" value="GFU02520.1"/>
    <property type="molecule type" value="Genomic_DNA"/>
</dbReference>
<comment type="caution">
    <text evidence="1">The sequence shown here is derived from an EMBL/GenBank/DDBJ whole genome shotgun (WGS) entry which is preliminary data.</text>
</comment>
<evidence type="ECO:0000313" key="2">
    <source>
        <dbReference type="Proteomes" id="UP000887013"/>
    </source>
</evidence>
<accession>A0A8X6Q251</accession>
<dbReference type="AlphaFoldDB" id="A0A8X6Q251"/>
<reference evidence="1" key="1">
    <citation type="submission" date="2020-08" db="EMBL/GenBank/DDBJ databases">
        <title>Multicomponent nature underlies the extraordinary mechanical properties of spider dragline silk.</title>
        <authorList>
            <person name="Kono N."/>
            <person name="Nakamura H."/>
            <person name="Mori M."/>
            <person name="Yoshida Y."/>
            <person name="Ohtoshi R."/>
            <person name="Malay A.D."/>
            <person name="Moran D.A.P."/>
            <person name="Tomita M."/>
            <person name="Numata K."/>
            <person name="Arakawa K."/>
        </authorList>
    </citation>
    <scope>NUCLEOTIDE SEQUENCE</scope>
</reference>
<organism evidence="1 2">
    <name type="scientific">Nephila pilipes</name>
    <name type="common">Giant wood spider</name>
    <name type="synonym">Nephila maculata</name>
    <dbReference type="NCBI Taxonomy" id="299642"/>
    <lineage>
        <taxon>Eukaryota</taxon>
        <taxon>Metazoa</taxon>
        <taxon>Ecdysozoa</taxon>
        <taxon>Arthropoda</taxon>
        <taxon>Chelicerata</taxon>
        <taxon>Arachnida</taxon>
        <taxon>Araneae</taxon>
        <taxon>Araneomorphae</taxon>
        <taxon>Entelegynae</taxon>
        <taxon>Araneoidea</taxon>
        <taxon>Nephilidae</taxon>
        <taxon>Nephila</taxon>
    </lineage>
</organism>
<proteinExistence type="predicted"/>
<gene>
    <name evidence="1" type="ORF">NPIL_544921</name>
</gene>
<protein>
    <submittedName>
        <fullName evidence="1">Uncharacterized protein</fullName>
    </submittedName>
</protein>
<evidence type="ECO:0000313" key="1">
    <source>
        <dbReference type="EMBL" id="GFU02520.1"/>
    </source>
</evidence>
<keyword evidence="2" id="KW-1185">Reference proteome</keyword>
<dbReference type="Proteomes" id="UP000887013">
    <property type="component" value="Unassembled WGS sequence"/>
</dbReference>
<sequence>MIAKIRSQAIWMPWGKAGIRPPALTTNIGILNLQVKSSFIEIIRAADHHKYIGLFCNAASSVVTEAKYTPESYESITIRLRSTSGCFVQIDIPINVGLQIYGRGCKENCREKFKA</sequence>
<name>A0A8X6Q251_NEPPI</name>